<gene>
    <name evidence="2" type="ORF">QOZ92_001869</name>
</gene>
<protein>
    <recommendedName>
        <fullName evidence="4">Conjugal transfer protein TraX</fullName>
    </recommendedName>
</protein>
<feature type="transmembrane region" description="Helical" evidence="1">
    <location>
        <begin position="121"/>
        <end position="149"/>
    </location>
</feature>
<keyword evidence="3" id="KW-1185">Reference proteome</keyword>
<feature type="transmembrane region" description="Helical" evidence="1">
    <location>
        <begin position="189"/>
        <end position="208"/>
    </location>
</feature>
<keyword evidence="1" id="KW-1133">Transmembrane helix</keyword>
<dbReference type="RefSeq" id="WP_307506606.1">
    <property type="nucleotide sequence ID" value="NZ_BAAACE010000005.1"/>
</dbReference>
<keyword evidence="1" id="KW-0472">Membrane</keyword>
<evidence type="ECO:0000313" key="3">
    <source>
        <dbReference type="Proteomes" id="UP001232584"/>
    </source>
</evidence>
<proteinExistence type="predicted"/>
<dbReference type="InterPro" id="IPR008875">
    <property type="entry name" value="TraX"/>
</dbReference>
<comment type="caution">
    <text evidence="2">The sequence shown here is derived from an EMBL/GenBank/DDBJ whole genome shotgun (WGS) entry which is preliminary data.</text>
</comment>
<organism evidence="2 3">
    <name type="scientific">Paraclostridium ghonii</name>
    <dbReference type="NCBI Taxonomy" id="29358"/>
    <lineage>
        <taxon>Bacteria</taxon>
        <taxon>Bacillati</taxon>
        <taxon>Bacillota</taxon>
        <taxon>Clostridia</taxon>
        <taxon>Peptostreptococcales</taxon>
        <taxon>Peptostreptococcaceae</taxon>
        <taxon>Paraclostridium</taxon>
    </lineage>
</organism>
<keyword evidence="1" id="KW-0812">Transmembrane</keyword>
<feature type="transmembrane region" description="Helical" evidence="1">
    <location>
        <begin position="161"/>
        <end position="177"/>
    </location>
</feature>
<dbReference type="Proteomes" id="UP001232584">
    <property type="component" value="Unassembled WGS sequence"/>
</dbReference>
<dbReference type="EMBL" id="JAUSWG010000007">
    <property type="protein sequence ID" value="MDQ0556753.1"/>
    <property type="molecule type" value="Genomic_DNA"/>
</dbReference>
<feature type="transmembrane region" description="Helical" evidence="1">
    <location>
        <begin position="7"/>
        <end position="26"/>
    </location>
</feature>
<evidence type="ECO:0000256" key="1">
    <source>
        <dbReference type="SAM" id="Phobius"/>
    </source>
</evidence>
<evidence type="ECO:0000313" key="2">
    <source>
        <dbReference type="EMBL" id="MDQ0556753.1"/>
    </source>
</evidence>
<sequence>MKKINAFQLKIFALILMLMDHLYWAFPNVFPIWIHGLSRVVAPIFGFLLVEGLFHTRNKLKYNLRLFGWAVFMQVGNMIINFALKSKEVTVHNNIFLTLALGLTIINLIEYSKKKQLTKKLLILLLAIVLIPLSIFTEGGMPIVPFIIITYLFRGNMKKQVISYLILSGIMFFMSYTPHPTIKETIDMLMFNSDFLFILVIPCMLLYNGERGLNNKFSKYLFYVFYPLHLWAIAILQYVLK</sequence>
<accession>A0ABU0N0Q6</accession>
<evidence type="ECO:0008006" key="4">
    <source>
        <dbReference type="Google" id="ProtNLM"/>
    </source>
</evidence>
<feature type="transmembrane region" description="Helical" evidence="1">
    <location>
        <begin position="90"/>
        <end position="109"/>
    </location>
</feature>
<reference evidence="2 3" key="1">
    <citation type="submission" date="2023-07" db="EMBL/GenBank/DDBJ databases">
        <title>Genomic Encyclopedia of Type Strains, Phase IV (KMG-IV): sequencing the most valuable type-strain genomes for metagenomic binning, comparative biology and taxonomic classification.</title>
        <authorList>
            <person name="Goeker M."/>
        </authorList>
    </citation>
    <scope>NUCLEOTIDE SEQUENCE [LARGE SCALE GENOMIC DNA]</scope>
    <source>
        <strain evidence="2 3">DSM 15049</strain>
    </source>
</reference>
<feature type="transmembrane region" description="Helical" evidence="1">
    <location>
        <begin position="66"/>
        <end position="84"/>
    </location>
</feature>
<feature type="transmembrane region" description="Helical" evidence="1">
    <location>
        <begin position="220"/>
        <end position="240"/>
    </location>
</feature>
<name>A0ABU0N0Q6_9FIRM</name>
<dbReference type="Pfam" id="PF05857">
    <property type="entry name" value="TraX"/>
    <property type="match status" value="1"/>
</dbReference>